<proteinExistence type="predicted"/>
<name>A0A6J7WI02_9CAUD</name>
<gene>
    <name evidence="1" type="ORF">UFOVP190_357</name>
</gene>
<sequence>MRTLRGWYVASIQAPSEDHWVGWVPCMDWCDRTFGDEGQEWLYNSEGVFEFKNEADRTAFLLMWNR</sequence>
<evidence type="ECO:0000313" key="1">
    <source>
        <dbReference type="EMBL" id="CAB5215011.1"/>
    </source>
</evidence>
<organism evidence="1">
    <name type="scientific">uncultured Caudovirales phage</name>
    <dbReference type="NCBI Taxonomy" id="2100421"/>
    <lineage>
        <taxon>Viruses</taxon>
        <taxon>Duplodnaviria</taxon>
        <taxon>Heunggongvirae</taxon>
        <taxon>Uroviricota</taxon>
        <taxon>Caudoviricetes</taxon>
        <taxon>Peduoviridae</taxon>
        <taxon>Maltschvirus</taxon>
        <taxon>Maltschvirus maltsch</taxon>
    </lineage>
</organism>
<accession>A0A6J7WI02</accession>
<reference evidence="1" key="1">
    <citation type="submission" date="2020-05" db="EMBL/GenBank/DDBJ databases">
        <authorList>
            <person name="Chiriac C."/>
            <person name="Salcher M."/>
            <person name="Ghai R."/>
            <person name="Kavagutti S V."/>
        </authorList>
    </citation>
    <scope>NUCLEOTIDE SEQUENCE</scope>
</reference>
<protein>
    <submittedName>
        <fullName evidence="1">Uncharacterized protein</fullName>
    </submittedName>
</protein>
<dbReference type="EMBL" id="LR798243">
    <property type="protein sequence ID" value="CAB5215011.1"/>
    <property type="molecule type" value="Genomic_DNA"/>
</dbReference>